<dbReference type="EMBL" id="PEZZ01000043">
    <property type="protein sequence ID" value="PIS04668.1"/>
    <property type="molecule type" value="Genomic_DNA"/>
</dbReference>
<feature type="domain" description="Protein kinase" evidence="1">
    <location>
        <begin position="30"/>
        <end position="232"/>
    </location>
</feature>
<dbReference type="GO" id="GO:0004672">
    <property type="term" value="F:protein kinase activity"/>
    <property type="evidence" value="ECO:0007669"/>
    <property type="project" value="InterPro"/>
</dbReference>
<dbReference type="PROSITE" id="PS50011">
    <property type="entry name" value="PROTEIN_KINASE_DOM"/>
    <property type="match status" value="1"/>
</dbReference>
<sequence>MERGAQFERIISPEGKELGNVTEEFFDKILTSPEVIGSGQTAEILVNNDYPDGENFCVKKITNLDSPFFPRKSIDHELGVQRQIHQIPGVRVPEPIAGAVVRYDDGSRGQFALMERIFGHSVADILDQRLDLPPGFDVEKFVADLRGMVDKMHKRDYYHRDLHEGNVMVEWDTFSPVIIDFGLSKKAVTQEEREHPYIDFGFSRPGHVPVATNDLTNITRRIQNPLRRYALS</sequence>
<accession>A0A2H0VZZ7</accession>
<dbReference type="InterPro" id="IPR000719">
    <property type="entry name" value="Prot_kinase_dom"/>
</dbReference>
<dbReference type="Pfam" id="PF00069">
    <property type="entry name" value="Pkinase"/>
    <property type="match status" value="1"/>
</dbReference>
<dbReference type="AlphaFoldDB" id="A0A2H0VZZ7"/>
<dbReference type="SUPFAM" id="SSF56112">
    <property type="entry name" value="Protein kinase-like (PK-like)"/>
    <property type="match status" value="1"/>
</dbReference>
<gene>
    <name evidence="2" type="ORF">COT81_05300</name>
</gene>
<proteinExistence type="predicted"/>
<protein>
    <recommendedName>
        <fullName evidence="1">Protein kinase domain-containing protein</fullName>
    </recommendedName>
</protein>
<dbReference type="Gene3D" id="1.10.510.10">
    <property type="entry name" value="Transferase(Phosphotransferase) domain 1"/>
    <property type="match status" value="1"/>
</dbReference>
<organism evidence="2 3">
    <name type="scientific">Candidatus Buchananbacteria bacterium CG10_big_fil_rev_8_21_14_0_10_42_9</name>
    <dbReference type="NCBI Taxonomy" id="1974526"/>
    <lineage>
        <taxon>Bacteria</taxon>
        <taxon>Candidatus Buchananiibacteriota</taxon>
    </lineage>
</organism>
<evidence type="ECO:0000313" key="2">
    <source>
        <dbReference type="EMBL" id="PIS04668.1"/>
    </source>
</evidence>
<reference evidence="3" key="1">
    <citation type="submission" date="2017-09" db="EMBL/GenBank/DDBJ databases">
        <title>Depth-based differentiation of microbial function through sediment-hosted aquifers and enrichment of novel symbionts in the deep terrestrial subsurface.</title>
        <authorList>
            <person name="Probst A.J."/>
            <person name="Ladd B."/>
            <person name="Jarett J.K."/>
            <person name="Geller-Mcgrath D.E."/>
            <person name="Sieber C.M.K."/>
            <person name="Emerson J.B."/>
            <person name="Anantharaman K."/>
            <person name="Thomas B.C."/>
            <person name="Malmstrom R."/>
            <person name="Stieglmeier M."/>
            <person name="Klingl A."/>
            <person name="Woyke T."/>
            <person name="Ryan C.M."/>
            <person name="Banfield J.F."/>
        </authorList>
    </citation>
    <scope>NUCLEOTIDE SEQUENCE [LARGE SCALE GENOMIC DNA]</scope>
</reference>
<dbReference type="Proteomes" id="UP000230935">
    <property type="component" value="Unassembled WGS sequence"/>
</dbReference>
<dbReference type="InterPro" id="IPR011009">
    <property type="entry name" value="Kinase-like_dom_sf"/>
</dbReference>
<dbReference type="GO" id="GO:0005524">
    <property type="term" value="F:ATP binding"/>
    <property type="evidence" value="ECO:0007669"/>
    <property type="project" value="InterPro"/>
</dbReference>
<comment type="caution">
    <text evidence="2">The sequence shown here is derived from an EMBL/GenBank/DDBJ whole genome shotgun (WGS) entry which is preliminary data.</text>
</comment>
<evidence type="ECO:0000259" key="1">
    <source>
        <dbReference type="PROSITE" id="PS50011"/>
    </source>
</evidence>
<evidence type="ECO:0000313" key="3">
    <source>
        <dbReference type="Proteomes" id="UP000230935"/>
    </source>
</evidence>
<name>A0A2H0VZZ7_9BACT</name>